<sequence>MPMTAPNLVALVGSRICHDLISPIGAINNGLELMSLSGAGAGPEMSLIGESVGNASARIRFFRIAFGAAGDQMIGQTEVCAILRDLYEGGRLTVHWRPTTPQPRAAVRLAFLGLLCCETAMPYGGRLEIAQHQGDWSLTAQADRLNIDSGLWAMLSGAAVTVALLPAHVQFGLVPQIATEEGRKIIVQSDETRLTLTF</sequence>
<comment type="caution">
    <text evidence="2">The sequence shown here is derived from an EMBL/GenBank/DDBJ whole genome shotgun (WGS) entry which is preliminary data.</text>
</comment>
<evidence type="ECO:0000313" key="2">
    <source>
        <dbReference type="EMBL" id="KAJ01526.1"/>
    </source>
</evidence>
<gene>
    <name evidence="2" type="ORF">PM02_18880</name>
</gene>
<dbReference type="STRING" id="83219.PM02_18880"/>
<protein>
    <submittedName>
        <fullName evidence="2">Histidine phosphotransferase</fullName>
    </submittedName>
</protein>
<organism evidence="2 3">
    <name type="scientific">Sulfitobacter mediterraneus</name>
    <dbReference type="NCBI Taxonomy" id="83219"/>
    <lineage>
        <taxon>Bacteria</taxon>
        <taxon>Pseudomonadati</taxon>
        <taxon>Pseudomonadota</taxon>
        <taxon>Alphaproteobacteria</taxon>
        <taxon>Rhodobacterales</taxon>
        <taxon>Roseobacteraceae</taxon>
        <taxon>Sulfitobacter</taxon>
    </lineage>
</organism>
<dbReference type="GO" id="GO:0016740">
    <property type="term" value="F:transferase activity"/>
    <property type="evidence" value="ECO:0007669"/>
    <property type="project" value="UniProtKB-KW"/>
</dbReference>
<dbReference type="Gene3D" id="3.30.565.10">
    <property type="entry name" value="Histidine kinase-like ATPase, C-terminal domain"/>
    <property type="match status" value="1"/>
</dbReference>
<dbReference type="AlphaFoldDB" id="A0A061SII4"/>
<dbReference type="InterPro" id="IPR018762">
    <property type="entry name" value="ChpT_C"/>
</dbReference>
<proteinExistence type="predicted"/>
<dbReference type="Proteomes" id="UP000027337">
    <property type="component" value="Unassembled WGS sequence"/>
</dbReference>
<name>A0A061SII4_9RHOB</name>
<dbReference type="Pfam" id="PF10090">
    <property type="entry name" value="HPTransfase"/>
    <property type="match status" value="1"/>
</dbReference>
<accession>A0A061SII4</accession>
<dbReference type="EMBL" id="JEMU01000026">
    <property type="protein sequence ID" value="KAJ01526.1"/>
    <property type="molecule type" value="Genomic_DNA"/>
</dbReference>
<evidence type="ECO:0000259" key="1">
    <source>
        <dbReference type="Pfam" id="PF10090"/>
    </source>
</evidence>
<feature type="domain" description="Histidine phosphotransferase ChpT C-terminal" evidence="1">
    <location>
        <begin position="78"/>
        <end position="192"/>
    </location>
</feature>
<dbReference type="InterPro" id="IPR036890">
    <property type="entry name" value="HATPase_C_sf"/>
</dbReference>
<evidence type="ECO:0000313" key="3">
    <source>
        <dbReference type="Proteomes" id="UP000027337"/>
    </source>
</evidence>
<dbReference type="Gene3D" id="1.10.287.130">
    <property type="match status" value="1"/>
</dbReference>
<keyword evidence="3" id="KW-1185">Reference proteome</keyword>
<reference evidence="2 3" key="1">
    <citation type="journal article" date="2014" name="Genome Announc.">
        <title>Draft Genome Sequences of Two Isolates of the Roseobacter Group, Sulfitobacter sp. Strains 3SOLIMAR09 and 1FIGIMAR09, from Harbors of Mallorca Island (Mediterranean Sea).</title>
        <authorList>
            <person name="Mas-Llado M."/>
            <person name="Pina-Villalonga J.M."/>
            <person name="Brunet-Galmes I."/>
            <person name="Nogales B."/>
            <person name="Bosch R."/>
        </authorList>
    </citation>
    <scope>NUCLEOTIDE SEQUENCE [LARGE SCALE GENOMIC DNA]</scope>
    <source>
        <strain evidence="2 3">1FIGIMAR09</strain>
    </source>
</reference>
<dbReference type="eggNOG" id="COG5385">
    <property type="taxonomic scope" value="Bacteria"/>
</dbReference>
<keyword evidence="2" id="KW-0808">Transferase</keyword>